<dbReference type="PROSITE" id="PS50178">
    <property type="entry name" value="ZF_FYVE"/>
    <property type="match status" value="1"/>
</dbReference>
<dbReference type="SUPFAM" id="SSF57903">
    <property type="entry name" value="FYVE/PHD zinc finger"/>
    <property type="match status" value="1"/>
</dbReference>
<evidence type="ECO:0000256" key="1">
    <source>
        <dbReference type="ARBA" id="ARBA00022723"/>
    </source>
</evidence>
<dbReference type="SMART" id="SM00064">
    <property type="entry name" value="FYVE"/>
    <property type="match status" value="1"/>
</dbReference>
<proteinExistence type="predicted"/>
<dbReference type="InterPro" id="IPR000306">
    <property type="entry name" value="Znf_FYVE"/>
</dbReference>
<protein>
    <submittedName>
        <fullName evidence="7">FYVE zinc finger protein</fullName>
    </submittedName>
</protein>
<dbReference type="Gene3D" id="3.30.40.10">
    <property type="entry name" value="Zinc/RING finger domain, C3HC4 (zinc finger)"/>
    <property type="match status" value="1"/>
</dbReference>
<dbReference type="InParanoid" id="W7X388"/>
<feature type="region of interest" description="Disordered" evidence="5">
    <location>
        <begin position="1"/>
        <end position="28"/>
    </location>
</feature>
<sequence length="331" mass="38833">MFSPTNLSPRNNGIQDLQDRSSISNNDDFDNSDSFSEGTATMVTQKFLKAEVSFISKSEYENLENCLICNISFETFGGVSQHHCRVCGASVCGPCSRRQINSNRVCDLCFLRCFIKKTEQRRKDQLNTKKNTITQLKQSQEVLKKEILQVQKDINDIKDNKFKEIDELKKTLQSKKEELDQITKDVSQHEEMLSKAEIQMREEKQRQQDLEKQQIGYESQLKGIIVELEQKKKIIEQKQVQVRNLMEQKSKLTNTKSFLNYKNQNEAYNETDEENEDENNQEESVNHDNNEQKENNQSTNHYHKSSIVKRKNYELNEKQQPNNDKCYCQIF</sequence>
<evidence type="ECO:0000256" key="2">
    <source>
        <dbReference type="ARBA" id="ARBA00022771"/>
    </source>
</evidence>
<dbReference type="GeneID" id="24439438"/>
<evidence type="ECO:0000256" key="5">
    <source>
        <dbReference type="SAM" id="MobiDB-lite"/>
    </source>
</evidence>
<dbReference type="OrthoDB" id="79871at2759"/>
<feature type="compositionally biased region" description="Polar residues" evidence="5">
    <location>
        <begin position="1"/>
        <end position="15"/>
    </location>
</feature>
<dbReference type="GO" id="GO:0008270">
    <property type="term" value="F:zinc ion binding"/>
    <property type="evidence" value="ECO:0007669"/>
    <property type="project" value="UniProtKB-KW"/>
</dbReference>
<keyword evidence="2 4" id="KW-0863">Zinc-finger</keyword>
<feature type="compositionally biased region" description="Basic residues" evidence="5">
    <location>
        <begin position="301"/>
        <end position="310"/>
    </location>
</feature>
<dbReference type="RefSeq" id="XP_012655541.1">
    <property type="nucleotide sequence ID" value="XM_012800087.1"/>
</dbReference>
<keyword evidence="3" id="KW-0862">Zinc</keyword>
<keyword evidence="1" id="KW-0479">Metal-binding</keyword>
<dbReference type="InterPro" id="IPR013083">
    <property type="entry name" value="Znf_RING/FYVE/PHD"/>
</dbReference>
<feature type="compositionally biased region" description="Acidic residues" evidence="5">
    <location>
        <begin position="269"/>
        <end position="281"/>
    </location>
</feature>
<evidence type="ECO:0000256" key="4">
    <source>
        <dbReference type="PROSITE-ProRule" id="PRU00091"/>
    </source>
</evidence>
<evidence type="ECO:0000313" key="7">
    <source>
        <dbReference type="EMBL" id="EWS71912.1"/>
    </source>
</evidence>
<evidence type="ECO:0000313" key="8">
    <source>
        <dbReference type="Proteomes" id="UP000009168"/>
    </source>
</evidence>
<reference evidence="8" key="1">
    <citation type="journal article" date="2006" name="PLoS Biol.">
        <title>Macronuclear genome sequence of the ciliate Tetrahymena thermophila, a model eukaryote.</title>
        <authorList>
            <person name="Eisen J.A."/>
            <person name="Coyne R.S."/>
            <person name="Wu M."/>
            <person name="Wu D."/>
            <person name="Thiagarajan M."/>
            <person name="Wortman J.R."/>
            <person name="Badger J.H."/>
            <person name="Ren Q."/>
            <person name="Amedeo P."/>
            <person name="Jones K.M."/>
            <person name="Tallon L.J."/>
            <person name="Delcher A.L."/>
            <person name="Salzberg S.L."/>
            <person name="Silva J.C."/>
            <person name="Haas B.J."/>
            <person name="Majoros W.H."/>
            <person name="Farzad M."/>
            <person name="Carlton J.M."/>
            <person name="Smith R.K. Jr."/>
            <person name="Garg J."/>
            <person name="Pearlman R.E."/>
            <person name="Karrer K.M."/>
            <person name="Sun L."/>
            <person name="Manning G."/>
            <person name="Elde N.C."/>
            <person name="Turkewitz A.P."/>
            <person name="Asai D.J."/>
            <person name="Wilkes D.E."/>
            <person name="Wang Y."/>
            <person name="Cai H."/>
            <person name="Collins K."/>
            <person name="Stewart B.A."/>
            <person name="Lee S.R."/>
            <person name="Wilamowska K."/>
            <person name="Weinberg Z."/>
            <person name="Ruzzo W.L."/>
            <person name="Wloga D."/>
            <person name="Gaertig J."/>
            <person name="Frankel J."/>
            <person name="Tsao C.-C."/>
            <person name="Gorovsky M.A."/>
            <person name="Keeling P.J."/>
            <person name="Waller R.F."/>
            <person name="Patron N.J."/>
            <person name="Cherry J.M."/>
            <person name="Stover N.A."/>
            <person name="Krieger C.J."/>
            <person name="del Toro C."/>
            <person name="Ryder H.F."/>
            <person name="Williamson S.C."/>
            <person name="Barbeau R.A."/>
            <person name="Hamilton E.P."/>
            <person name="Orias E."/>
        </authorList>
    </citation>
    <scope>NUCLEOTIDE SEQUENCE [LARGE SCALE GENOMIC DNA]</scope>
    <source>
        <strain evidence="8">SB210</strain>
    </source>
</reference>
<evidence type="ECO:0000256" key="3">
    <source>
        <dbReference type="ARBA" id="ARBA00022833"/>
    </source>
</evidence>
<dbReference type="AlphaFoldDB" id="W7X388"/>
<keyword evidence="8" id="KW-1185">Reference proteome</keyword>
<accession>W7X388</accession>
<dbReference type="KEGG" id="tet:TTHERM_000532061"/>
<feature type="domain" description="FYVE-type" evidence="6">
    <location>
        <begin position="60"/>
        <end position="110"/>
    </location>
</feature>
<organism evidence="7 8">
    <name type="scientific">Tetrahymena thermophila (strain SB210)</name>
    <dbReference type="NCBI Taxonomy" id="312017"/>
    <lineage>
        <taxon>Eukaryota</taxon>
        <taxon>Sar</taxon>
        <taxon>Alveolata</taxon>
        <taxon>Ciliophora</taxon>
        <taxon>Intramacronucleata</taxon>
        <taxon>Oligohymenophorea</taxon>
        <taxon>Hymenostomatida</taxon>
        <taxon>Tetrahymenina</taxon>
        <taxon>Tetrahymenidae</taxon>
        <taxon>Tetrahymena</taxon>
    </lineage>
</organism>
<dbReference type="Proteomes" id="UP000009168">
    <property type="component" value="Unassembled WGS sequence"/>
</dbReference>
<dbReference type="InterPro" id="IPR011011">
    <property type="entry name" value="Znf_FYVE_PHD"/>
</dbReference>
<dbReference type="EMBL" id="GG662455">
    <property type="protein sequence ID" value="EWS71912.1"/>
    <property type="molecule type" value="Genomic_DNA"/>
</dbReference>
<evidence type="ECO:0000259" key="6">
    <source>
        <dbReference type="PROSITE" id="PS50178"/>
    </source>
</evidence>
<dbReference type="InterPro" id="IPR017455">
    <property type="entry name" value="Znf_FYVE-rel"/>
</dbReference>
<name>W7X388_TETTS</name>
<dbReference type="Pfam" id="PF01363">
    <property type="entry name" value="FYVE"/>
    <property type="match status" value="1"/>
</dbReference>
<gene>
    <name evidence="7" type="ORF">TTHERM_000532061</name>
</gene>
<feature type="region of interest" description="Disordered" evidence="5">
    <location>
        <begin position="269"/>
        <end position="319"/>
    </location>
</feature>
<feature type="compositionally biased region" description="Basic and acidic residues" evidence="5">
    <location>
        <begin position="284"/>
        <end position="294"/>
    </location>
</feature>